<dbReference type="InterPro" id="IPR050546">
    <property type="entry name" value="Glycosyl_Hydrlase_16"/>
</dbReference>
<keyword evidence="4" id="KW-1185">Reference proteome</keyword>
<dbReference type="InterPro" id="IPR013320">
    <property type="entry name" value="ConA-like_dom_sf"/>
</dbReference>
<feature type="compositionally biased region" description="Polar residues" evidence="1">
    <location>
        <begin position="324"/>
        <end position="333"/>
    </location>
</feature>
<organism evidence="3 4">
    <name type="scientific">Psilocybe cf. subviscida</name>
    <dbReference type="NCBI Taxonomy" id="2480587"/>
    <lineage>
        <taxon>Eukaryota</taxon>
        <taxon>Fungi</taxon>
        <taxon>Dikarya</taxon>
        <taxon>Basidiomycota</taxon>
        <taxon>Agaricomycotina</taxon>
        <taxon>Agaricomycetes</taxon>
        <taxon>Agaricomycetidae</taxon>
        <taxon>Agaricales</taxon>
        <taxon>Agaricineae</taxon>
        <taxon>Strophariaceae</taxon>
        <taxon>Psilocybe</taxon>
    </lineage>
</organism>
<feature type="region of interest" description="Disordered" evidence="1">
    <location>
        <begin position="324"/>
        <end position="353"/>
    </location>
</feature>
<proteinExistence type="predicted"/>
<dbReference type="InterPro" id="IPR000757">
    <property type="entry name" value="Beta-glucanase-like"/>
</dbReference>
<feature type="domain" description="GH16" evidence="2">
    <location>
        <begin position="19"/>
        <end position="289"/>
    </location>
</feature>
<evidence type="ECO:0000256" key="1">
    <source>
        <dbReference type="SAM" id="MobiDB-lite"/>
    </source>
</evidence>
<protein>
    <recommendedName>
        <fullName evidence="2">GH16 domain-containing protein</fullName>
    </recommendedName>
</protein>
<dbReference type="GO" id="GO:0009251">
    <property type="term" value="P:glucan catabolic process"/>
    <property type="evidence" value="ECO:0007669"/>
    <property type="project" value="TreeGrafter"/>
</dbReference>
<evidence type="ECO:0000313" key="3">
    <source>
        <dbReference type="EMBL" id="KAF5316251.1"/>
    </source>
</evidence>
<dbReference type="SUPFAM" id="SSF49899">
    <property type="entry name" value="Concanavalin A-like lectins/glucanases"/>
    <property type="match status" value="1"/>
</dbReference>
<dbReference type="Pfam" id="PF26113">
    <property type="entry name" value="GH16_XgeA"/>
    <property type="match status" value="1"/>
</dbReference>
<gene>
    <name evidence="3" type="ORF">D9619_006432</name>
</gene>
<dbReference type="OrthoDB" id="192832at2759"/>
<feature type="region of interest" description="Disordered" evidence="1">
    <location>
        <begin position="1"/>
        <end position="23"/>
    </location>
</feature>
<name>A0A8H5B3Y4_9AGAR</name>
<dbReference type="PANTHER" id="PTHR10963">
    <property type="entry name" value="GLYCOSYL HYDROLASE-RELATED"/>
    <property type="match status" value="1"/>
</dbReference>
<dbReference type="PROSITE" id="PS51762">
    <property type="entry name" value="GH16_2"/>
    <property type="match status" value="1"/>
</dbReference>
<dbReference type="PANTHER" id="PTHR10963:SF24">
    <property type="entry name" value="GLYCOSIDASE C21B10.07-RELATED"/>
    <property type="match status" value="1"/>
</dbReference>
<feature type="compositionally biased region" description="Polar residues" evidence="1">
    <location>
        <begin position="9"/>
        <end position="23"/>
    </location>
</feature>
<comment type="caution">
    <text evidence="3">The sequence shown here is derived from an EMBL/GenBank/DDBJ whole genome shotgun (WGS) entry which is preliminary data.</text>
</comment>
<dbReference type="EMBL" id="JAACJJ010000042">
    <property type="protein sequence ID" value="KAF5316251.1"/>
    <property type="molecule type" value="Genomic_DNA"/>
</dbReference>
<sequence length="415" mass="44886">MLARHSQHTRTVQSKNVTASTNSTKTPWSLTDFYTGKSFLDDWEFFSAPDPTHGNVNYQTRANAIKKGLAYVQKDGTTILKVDDTSVVPVGGNRDSVRIATKKTYNGGLFIADFWSMPHGCSVWPAYWSVGPNWPAGGEIDILEGVHEQETNQYTLHTTSGCEIDAEFNEKSVSSRIINDQCASSPQDNSGCAFLDRETQSYGKEFNLIAGGVYAHLWDNKGITVWRFPRTAIPADITAKKPNPSTWGMPAAHFPSASCDMSKHFSDHQLVIDTTICGDFAGPTYKSAGCPVSIIMYNSDSYAFSATADQTPMWIIGDQGQRSTASQVFSTPSGQPPSRRVSKGSVAFSSNQRNLPPYRHVQAAGAIKFGVTDHGHATGARNAAKQTNVQMAATAAAERGLDVNIGPGDQGSQGV</sequence>
<dbReference type="Proteomes" id="UP000567179">
    <property type="component" value="Unassembled WGS sequence"/>
</dbReference>
<reference evidence="3 4" key="1">
    <citation type="journal article" date="2020" name="ISME J.">
        <title>Uncovering the hidden diversity of litter-decomposition mechanisms in mushroom-forming fungi.</title>
        <authorList>
            <person name="Floudas D."/>
            <person name="Bentzer J."/>
            <person name="Ahren D."/>
            <person name="Johansson T."/>
            <person name="Persson P."/>
            <person name="Tunlid A."/>
        </authorList>
    </citation>
    <scope>NUCLEOTIDE SEQUENCE [LARGE SCALE GENOMIC DNA]</scope>
    <source>
        <strain evidence="3 4">CBS 101986</strain>
    </source>
</reference>
<evidence type="ECO:0000259" key="2">
    <source>
        <dbReference type="PROSITE" id="PS51762"/>
    </source>
</evidence>
<dbReference type="GO" id="GO:0004553">
    <property type="term" value="F:hydrolase activity, hydrolyzing O-glycosyl compounds"/>
    <property type="evidence" value="ECO:0007669"/>
    <property type="project" value="InterPro"/>
</dbReference>
<dbReference type="AlphaFoldDB" id="A0A8H5B3Y4"/>
<dbReference type="Gene3D" id="2.60.120.200">
    <property type="match status" value="1"/>
</dbReference>
<evidence type="ECO:0000313" key="4">
    <source>
        <dbReference type="Proteomes" id="UP000567179"/>
    </source>
</evidence>
<dbReference type="CDD" id="cd02181">
    <property type="entry name" value="GH16_fungal_Lam16A_glucanase"/>
    <property type="match status" value="1"/>
</dbReference>
<accession>A0A8H5B3Y4</accession>